<organism evidence="2 3">
    <name type="scientific">Eucalyptus globulus</name>
    <name type="common">Tasmanian blue gum</name>
    <dbReference type="NCBI Taxonomy" id="34317"/>
    <lineage>
        <taxon>Eukaryota</taxon>
        <taxon>Viridiplantae</taxon>
        <taxon>Streptophyta</taxon>
        <taxon>Embryophyta</taxon>
        <taxon>Tracheophyta</taxon>
        <taxon>Spermatophyta</taxon>
        <taxon>Magnoliopsida</taxon>
        <taxon>eudicotyledons</taxon>
        <taxon>Gunneridae</taxon>
        <taxon>Pentapetalae</taxon>
        <taxon>rosids</taxon>
        <taxon>malvids</taxon>
        <taxon>Myrtales</taxon>
        <taxon>Myrtaceae</taxon>
        <taxon>Myrtoideae</taxon>
        <taxon>Eucalypteae</taxon>
        <taxon>Eucalyptus</taxon>
    </lineage>
</organism>
<comment type="caution">
    <text evidence="2">The sequence shown here is derived from an EMBL/GenBank/DDBJ whole genome shotgun (WGS) entry which is preliminary data.</text>
</comment>
<keyword evidence="3" id="KW-1185">Reference proteome</keyword>
<dbReference type="EMBL" id="JBJKBG010000011">
    <property type="protein sequence ID" value="KAL3716636.1"/>
    <property type="molecule type" value="Genomic_DNA"/>
</dbReference>
<proteinExistence type="predicted"/>
<protein>
    <submittedName>
        <fullName evidence="2">Uncharacterized protein</fullName>
    </submittedName>
</protein>
<evidence type="ECO:0000256" key="1">
    <source>
        <dbReference type="SAM" id="MobiDB-lite"/>
    </source>
</evidence>
<feature type="region of interest" description="Disordered" evidence="1">
    <location>
        <begin position="73"/>
        <end position="115"/>
    </location>
</feature>
<name>A0ABD3IRE8_EUCGL</name>
<evidence type="ECO:0000313" key="3">
    <source>
        <dbReference type="Proteomes" id="UP001634007"/>
    </source>
</evidence>
<accession>A0ABD3IRE8</accession>
<dbReference type="Proteomes" id="UP001634007">
    <property type="component" value="Unassembled WGS sequence"/>
</dbReference>
<sequence>MPIIHVGSTRTDIFEKYDGKLSEQDMIKCSAIARPAKKRSHEGHVKSSCSQEDPNLFENVGCYVKLMADEVADEQTSQSQYDYSPNRTSTGMGRIQRFGPGDPEKSSQLPMKAEA</sequence>
<feature type="compositionally biased region" description="Polar residues" evidence="1">
    <location>
        <begin position="74"/>
        <end position="91"/>
    </location>
</feature>
<evidence type="ECO:0000313" key="2">
    <source>
        <dbReference type="EMBL" id="KAL3716636.1"/>
    </source>
</evidence>
<dbReference type="AlphaFoldDB" id="A0ABD3IRE8"/>
<reference evidence="2 3" key="1">
    <citation type="submission" date="2024-11" db="EMBL/GenBank/DDBJ databases">
        <title>Chromosome-level genome assembly of Eucalyptus globulus Labill. provides insights into its genome evolution.</title>
        <authorList>
            <person name="Li X."/>
        </authorList>
    </citation>
    <scope>NUCLEOTIDE SEQUENCE [LARGE SCALE GENOMIC DNA]</scope>
    <source>
        <strain evidence="2">CL2024</strain>
        <tissue evidence="2">Fresh tender leaves</tissue>
    </source>
</reference>
<gene>
    <name evidence="2" type="ORF">ACJRO7_008249</name>
</gene>